<comment type="subcellular location">
    <subcellularLocation>
        <location evidence="1">Secreted</location>
    </subcellularLocation>
</comment>
<evidence type="ECO:0000256" key="9">
    <source>
        <dbReference type="ARBA" id="ARBA00041631"/>
    </source>
</evidence>
<evidence type="ECO:0000256" key="3">
    <source>
        <dbReference type="ARBA" id="ARBA00022525"/>
    </source>
</evidence>
<dbReference type="SUPFAM" id="SSF55331">
    <property type="entry name" value="Tautomerase/MIF"/>
    <property type="match status" value="1"/>
</dbReference>
<dbReference type="KEGG" id="mpad:KEF85_16330"/>
<dbReference type="PANTHER" id="PTHR11954">
    <property type="entry name" value="D-DOPACHROME DECARBOXYLASE"/>
    <property type="match status" value="1"/>
</dbReference>
<evidence type="ECO:0000313" key="13">
    <source>
        <dbReference type="Proteomes" id="UP000676649"/>
    </source>
</evidence>
<evidence type="ECO:0000256" key="11">
    <source>
        <dbReference type="ARBA" id="ARBA00042730"/>
    </source>
</evidence>
<comment type="catalytic activity">
    <reaction evidence="6">
        <text>L-dopachrome = 5,6-dihydroxyindole-2-carboxylate</text>
        <dbReference type="Rhea" id="RHEA:13041"/>
        <dbReference type="ChEBI" id="CHEBI:16875"/>
        <dbReference type="ChEBI" id="CHEBI:57509"/>
        <dbReference type="EC" id="5.3.3.12"/>
    </reaction>
</comment>
<dbReference type="InterPro" id="IPR001398">
    <property type="entry name" value="Macrophage_inhib_fac"/>
</dbReference>
<evidence type="ECO:0000256" key="4">
    <source>
        <dbReference type="ARBA" id="ARBA00023235"/>
    </source>
</evidence>
<evidence type="ECO:0000256" key="7">
    <source>
        <dbReference type="ARBA" id="ARBA00038932"/>
    </source>
</evidence>
<evidence type="ECO:0000256" key="8">
    <source>
        <dbReference type="ARBA" id="ARBA00039086"/>
    </source>
</evidence>
<keyword evidence="2" id="KW-0202">Cytokine</keyword>
<dbReference type="Gene3D" id="3.30.429.10">
    <property type="entry name" value="Macrophage Migration Inhibitory Factor"/>
    <property type="match status" value="1"/>
</dbReference>
<dbReference type="GO" id="GO:0050178">
    <property type="term" value="F:phenylpyruvate tautomerase activity"/>
    <property type="evidence" value="ECO:0007669"/>
    <property type="project" value="UniProtKB-EC"/>
</dbReference>
<dbReference type="GO" id="GO:0005125">
    <property type="term" value="F:cytokine activity"/>
    <property type="evidence" value="ECO:0007669"/>
    <property type="project" value="UniProtKB-KW"/>
</dbReference>
<dbReference type="EMBL" id="CP073754">
    <property type="protein sequence ID" value="QWF70856.1"/>
    <property type="molecule type" value="Genomic_DNA"/>
</dbReference>
<evidence type="ECO:0000256" key="2">
    <source>
        <dbReference type="ARBA" id="ARBA00022514"/>
    </source>
</evidence>
<keyword evidence="13" id="KW-1185">Reference proteome</keyword>
<dbReference type="InterPro" id="IPR014347">
    <property type="entry name" value="Tautomerase/MIF_sf"/>
</dbReference>
<proteinExistence type="predicted"/>
<accession>A0A975MNZ2</accession>
<gene>
    <name evidence="12" type="ORF">KEF85_16330</name>
</gene>
<dbReference type="AlphaFoldDB" id="A0A975MNZ2"/>
<keyword evidence="3" id="KW-0964">Secreted</keyword>
<evidence type="ECO:0000256" key="10">
    <source>
        <dbReference type="ARBA" id="ARBA00041912"/>
    </source>
</evidence>
<dbReference type="PANTHER" id="PTHR11954:SF6">
    <property type="entry name" value="MACROPHAGE MIGRATION INHIBITORY FACTOR"/>
    <property type="match status" value="1"/>
</dbReference>
<dbReference type="EC" id="5.3.3.12" evidence="7"/>
<reference evidence="12" key="1">
    <citation type="submission" date="2021-04" db="EMBL/GenBank/DDBJ databases">
        <title>Draft genome sequence data of methanotrophic Methylovulum sp. strain S1L and Methylomonas sp. strain S2AM isolated from boreal lake water columns.</title>
        <authorList>
            <person name="Rissanen A.J."/>
            <person name="Mangayil R."/>
            <person name="Svenning M.M."/>
            <person name="Khanongnuch R."/>
        </authorList>
    </citation>
    <scope>NUCLEOTIDE SEQUENCE</scope>
    <source>
        <strain evidence="12">S2AM</strain>
    </source>
</reference>
<dbReference type="Proteomes" id="UP000676649">
    <property type="component" value="Chromosome"/>
</dbReference>
<sequence>MPFLNVNTNIKISAAEKPQLLKEVSTLIAQHTGKPESYVMVHLHDEQTMLFAGSQDPLAYLECKSIGLSKNQVQALTKTLSHYLSTSLKLNPARIYIEFSNAPAELWAWNGATFG</sequence>
<keyword evidence="4" id="KW-0413">Isomerase</keyword>
<dbReference type="RefSeq" id="WP_215582331.1">
    <property type="nucleotide sequence ID" value="NZ_CP073754.1"/>
</dbReference>
<evidence type="ECO:0000256" key="6">
    <source>
        <dbReference type="ARBA" id="ARBA00036823"/>
    </source>
</evidence>
<organism evidence="12 13">
    <name type="scientific">Methylomonas paludis</name>
    <dbReference type="NCBI Taxonomy" id="1173101"/>
    <lineage>
        <taxon>Bacteria</taxon>
        <taxon>Pseudomonadati</taxon>
        <taxon>Pseudomonadota</taxon>
        <taxon>Gammaproteobacteria</taxon>
        <taxon>Methylococcales</taxon>
        <taxon>Methylococcaceae</taxon>
        <taxon>Methylomonas</taxon>
    </lineage>
</organism>
<comment type="catalytic activity">
    <reaction evidence="5">
        <text>3-phenylpyruvate = enol-phenylpyruvate</text>
        <dbReference type="Rhea" id="RHEA:17097"/>
        <dbReference type="ChEBI" id="CHEBI:16815"/>
        <dbReference type="ChEBI" id="CHEBI:18005"/>
        <dbReference type="EC" id="5.3.2.1"/>
    </reaction>
</comment>
<evidence type="ECO:0000256" key="5">
    <source>
        <dbReference type="ARBA" id="ARBA00036735"/>
    </source>
</evidence>
<dbReference type="Pfam" id="PF01187">
    <property type="entry name" value="MIF"/>
    <property type="match status" value="1"/>
</dbReference>
<dbReference type="GO" id="GO:0005615">
    <property type="term" value="C:extracellular space"/>
    <property type="evidence" value="ECO:0007669"/>
    <property type="project" value="UniProtKB-KW"/>
</dbReference>
<protein>
    <recommendedName>
        <fullName evidence="11">L-dopachrome isomerase</fullName>
        <ecNumber evidence="8">5.3.2.1</ecNumber>
        <ecNumber evidence="7">5.3.3.12</ecNumber>
    </recommendedName>
    <alternativeName>
        <fullName evidence="9">L-dopachrome tautomerase</fullName>
    </alternativeName>
    <alternativeName>
        <fullName evidence="10">Phenylpyruvate tautomerase</fullName>
    </alternativeName>
</protein>
<evidence type="ECO:0000256" key="1">
    <source>
        <dbReference type="ARBA" id="ARBA00004613"/>
    </source>
</evidence>
<name>A0A975MNZ2_9GAMM</name>
<dbReference type="EC" id="5.3.2.1" evidence="8"/>
<evidence type="ECO:0000313" key="12">
    <source>
        <dbReference type="EMBL" id="QWF70856.1"/>
    </source>
</evidence>
<dbReference type="GO" id="GO:0004167">
    <property type="term" value="F:dopachrome isomerase activity"/>
    <property type="evidence" value="ECO:0007669"/>
    <property type="project" value="UniProtKB-EC"/>
</dbReference>